<accession>A0ACC1NB43</accession>
<reference evidence="1" key="1">
    <citation type="submission" date="2022-08" db="EMBL/GenBank/DDBJ databases">
        <title>Genome Sequence of Lecanicillium fungicola.</title>
        <authorList>
            <person name="Buettner E."/>
        </authorList>
    </citation>
    <scope>NUCLEOTIDE SEQUENCE</scope>
    <source>
        <strain evidence="1">Babe33</strain>
    </source>
</reference>
<dbReference type="Proteomes" id="UP001143910">
    <property type="component" value="Unassembled WGS sequence"/>
</dbReference>
<gene>
    <name evidence="1" type="ORF">NQ176_g4908</name>
</gene>
<organism evidence="1 2">
    <name type="scientific">Zarea fungicola</name>
    <dbReference type="NCBI Taxonomy" id="93591"/>
    <lineage>
        <taxon>Eukaryota</taxon>
        <taxon>Fungi</taxon>
        <taxon>Dikarya</taxon>
        <taxon>Ascomycota</taxon>
        <taxon>Pezizomycotina</taxon>
        <taxon>Sordariomycetes</taxon>
        <taxon>Hypocreomycetidae</taxon>
        <taxon>Hypocreales</taxon>
        <taxon>Cordycipitaceae</taxon>
        <taxon>Zarea</taxon>
    </lineage>
</organism>
<comment type="caution">
    <text evidence="1">The sequence shown here is derived from an EMBL/GenBank/DDBJ whole genome shotgun (WGS) entry which is preliminary data.</text>
</comment>
<evidence type="ECO:0000313" key="2">
    <source>
        <dbReference type="Proteomes" id="UP001143910"/>
    </source>
</evidence>
<proteinExistence type="predicted"/>
<evidence type="ECO:0000313" key="1">
    <source>
        <dbReference type="EMBL" id="KAJ2976520.1"/>
    </source>
</evidence>
<name>A0ACC1NB43_9HYPO</name>
<protein>
    <submittedName>
        <fullName evidence="1">Uncharacterized protein</fullName>
    </submittedName>
</protein>
<keyword evidence="2" id="KW-1185">Reference proteome</keyword>
<dbReference type="EMBL" id="JANJQO010000576">
    <property type="protein sequence ID" value="KAJ2976520.1"/>
    <property type="molecule type" value="Genomic_DNA"/>
</dbReference>
<sequence length="255" mass="28937">MGNSPSIPTDPRQQVQVIGAGFSRTGTGSFTMAMEKLLGGPAFHGGSQCIGREDAFAKLYHDVFKYRHDKPRLKKLLRELTSGFVAVADSPIIFFAEELCELYPDALVICMTRDKESWWRSMKPLQDASGAWWMSILLWPCPGWRWLAPTAVWYNECCVERYGVGLSPDTYDKHIEYVKRVVPKERLHFVSLHDGWRPICEALDKPIPEEPFPRTNESGAVSKVVSNLLLKALLIWIMLLSTLGTMIYLALLFLN</sequence>